<proteinExistence type="predicted"/>
<name>A0A066Z6E9_9ACTN</name>
<evidence type="ECO:0000313" key="1">
    <source>
        <dbReference type="EMBL" id="KDN85715.1"/>
    </source>
</evidence>
<dbReference type="Proteomes" id="UP000027178">
    <property type="component" value="Unassembled WGS sequence"/>
</dbReference>
<dbReference type="HOGENOM" id="CLU_1924760_0_0_11"/>
<gene>
    <name evidence="1" type="ORF">KCH_25430</name>
</gene>
<dbReference type="PATRIC" id="fig|1348663.4.peg.2461"/>
<protein>
    <submittedName>
        <fullName evidence="1">Uncharacterized protein</fullName>
    </submittedName>
</protein>
<dbReference type="RefSeq" id="WP_035862441.1">
    <property type="nucleotide sequence ID" value="NZ_KK853997.1"/>
</dbReference>
<comment type="caution">
    <text evidence="1">The sequence shown here is derived from an EMBL/GenBank/DDBJ whole genome shotgun (WGS) entry which is preliminary data.</text>
</comment>
<sequence>MNRTFRLEHHPVDASTTVVVDHFTYDRIVRAMDRHGMIHDLPYPEHPAPADPEERRAFLAATAAEPVGIPRHKLTVDAEWLITPRELTAALGAYYAHPIEQRNAADRAIDKWRPWIGLLLSGGNHLGIRCL</sequence>
<organism evidence="1 2">
    <name type="scientific">Kitasatospora cheerisanensis KCTC 2395</name>
    <dbReference type="NCBI Taxonomy" id="1348663"/>
    <lineage>
        <taxon>Bacteria</taxon>
        <taxon>Bacillati</taxon>
        <taxon>Actinomycetota</taxon>
        <taxon>Actinomycetes</taxon>
        <taxon>Kitasatosporales</taxon>
        <taxon>Streptomycetaceae</taxon>
        <taxon>Kitasatospora</taxon>
    </lineage>
</organism>
<dbReference type="EMBL" id="JNBY01000079">
    <property type="protein sequence ID" value="KDN85715.1"/>
    <property type="molecule type" value="Genomic_DNA"/>
</dbReference>
<keyword evidence="2" id="KW-1185">Reference proteome</keyword>
<dbReference type="OrthoDB" id="4182701at2"/>
<dbReference type="AlphaFoldDB" id="A0A066Z6E9"/>
<accession>A0A066Z6E9</accession>
<reference evidence="1 2" key="1">
    <citation type="submission" date="2014-05" db="EMBL/GenBank/DDBJ databases">
        <title>Draft Genome Sequence of Kitasatospora cheerisanensis KCTC 2395.</title>
        <authorList>
            <person name="Nam D.H."/>
        </authorList>
    </citation>
    <scope>NUCLEOTIDE SEQUENCE [LARGE SCALE GENOMIC DNA]</scope>
    <source>
        <strain evidence="1 2">KCTC 2395</strain>
    </source>
</reference>
<evidence type="ECO:0000313" key="2">
    <source>
        <dbReference type="Proteomes" id="UP000027178"/>
    </source>
</evidence>